<accession>A0AAD5DUH4</accession>
<gene>
    <name evidence="2" type="ORF">COHA_003052</name>
</gene>
<evidence type="ECO:0000313" key="2">
    <source>
        <dbReference type="EMBL" id="KAI7843356.1"/>
    </source>
</evidence>
<dbReference type="InterPro" id="IPR019370">
    <property type="entry name" value="E2F-assoc_phosphoprotein"/>
</dbReference>
<dbReference type="GO" id="GO:0005634">
    <property type="term" value="C:nucleus"/>
    <property type="evidence" value="ECO:0007669"/>
    <property type="project" value="TreeGrafter"/>
</dbReference>
<feature type="compositionally biased region" description="Low complexity" evidence="1">
    <location>
        <begin position="14"/>
        <end position="31"/>
    </location>
</feature>
<feature type="region of interest" description="Disordered" evidence="1">
    <location>
        <begin position="1"/>
        <end position="43"/>
    </location>
</feature>
<protein>
    <recommendedName>
        <fullName evidence="4">E2F-associated phosphoprotein</fullName>
    </recommendedName>
</protein>
<keyword evidence="3" id="KW-1185">Reference proteome</keyword>
<feature type="compositionally biased region" description="Acidic residues" evidence="1">
    <location>
        <begin position="1"/>
        <end position="13"/>
    </location>
</feature>
<reference evidence="2" key="1">
    <citation type="submission" date="2020-11" db="EMBL/GenBank/DDBJ databases">
        <title>Chlorella ohadii genome sequencing and assembly.</title>
        <authorList>
            <person name="Murik O."/>
            <person name="Treves H."/>
            <person name="Kedem I."/>
            <person name="Shotland Y."/>
            <person name="Kaplan A."/>
        </authorList>
    </citation>
    <scope>NUCLEOTIDE SEQUENCE</scope>
    <source>
        <strain evidence="2">1</strain>
    </source>
</reference>
<evidence type="ECO:0008006" key="4">
    <source>
        <dbReference type="Google" id="ProtNLM"/>
    </source>
</evidence>
<dbReference type="Proteomes" id="UP001205105">
    <property type="component" value="Unassembled WGS sequence"/>
</dbReference>
<feature type="compositionally biased region" description="Low complexity" evidence="1">
    <location>
        <begin position="181"/>
        <end position="214"/>
    </location>
</feature>
<sequence length="257" mass="26701">MDEDWAMSSDDESLGGASAVSDADAAALGLDTQPPEFYDPEADDKDEAWARRMRRSHRSDAILSCPLCFTTLCIDCQQHDTYDNQFRAMFVMNCRVKTGEVVTLPTPPPKRGKRQGKQRGAAAQQQAAAGQQQPQLPLGDPQQQQGSAPGSAAAQQQAAAGDSDQLPAAQHQAVEQPPLGPQAEGAAQAGGQAAAAAAAAAASGPPQAQQQAMPGPGGSGEEGPLNPVCCAVCDTEVGLRDAQDGVYHFFNIFASNS</sequence>
<feature type="region of interest" description="Disordered" evidence="1">
    <location>
        <begin position="101"/>
        <end position="226"/>
    </location>
</feature>
<dbReference type="EMBL" id="JADXDR010000040">
    <property type="protein sequence ID" value="KAI7843356.1"/>
    <property type="molecule type" value="Genomic_DNA"/>
</dbReference>
<proteinExistence type="predicted"/>
<comment type="caution">
    <text evidence="2">The sequence shown here is derived from an EMBL/GenBank/DDBJ whole genome shotgun (WGS) entry which is preliminary data.</text>
</comment>
<dbReference type="AlphaFoldDB" id="A0AAD5DUH4"/>
<feature type="compositionally biased region" description="Low complexity" evidence="1">
    <location>
        <begin position="118"/>
        <end position="165"/>
    </location>
</feature>
<evidence type="ECO:0000313" key="3">
    <source>
        <dbReference type="Proteomes" id="UP001205105"/>
    </source>
</evidence>
<dbReference type="Pfam" id="PF10238">
    <property type="entry name" value="Eapp_C"/>
    <property type="match status" value="1"/>
</dbReference>
<dbReference type="PANTHER" id="PTHR15967">
    <property type="entry name" value="E2F-ASSOCIATED PHOSPHOPROTEIN"/>
    <property type="match status" value="1"/>
</dbReference>
<evidence type="ECO:0000256" key="1">
    <source>
        <dbReference type="SAM" id="MobiDB-lite"/>
    </source>
</evidence>
<dbReference type="PANTHER" id="PTHR15967:SF0">
    <property type="entry name" value="E2F-ASSOCIATED PHOSPHOPROTEIN"/>
    <property type="match status" value="1"/>
</dbReference>
<name>A0AAD5DUH4_9CHLO</name>
<organism evidence="2 3">
    <name type="scientific">Chlorella ohadii</name>
    <dbReference type="NCBI Taxonomy" id="2649997"/>
    <lineage>
        <taxon>Eukaryota</taxon>
        <taxon>Viridiplantae</taxon>
        <taxon>Chlorophyta</taxon>
        <taxon>core chlorophytes</taxon>
        <taxon>Trebouxiophyceae</taxon>
        <taxon>Chlorellales</taxon>
        <taxon>Chlorellaceae</taxon>
        <taxon>Chlorella clade</taxon>
        <taxon>Chlorella</taxon>
    </lineage>
</organism>